<gene>
    <name evidence="3" type="ORF">RradSPS_2574</name>
</gene>
<dbReference type="EMBL" id="CP007514">
    <property type="protein sequence ID" value="AHY47857.1"/>
    <property type="molecule type" value="Genomic_DNA"/>
</dbReference>
<dbReference type="GO" id="GO:0016491">
    <property type="term" value="F:oxidoreductase activity"/>
    <property type="evidence" value="ECO:0007669"/>
    <property type="project" value="UniProtKB-KW"/>
</dbReference>
<name>A0A023X5V1_RUBRA</name>
<dbReference type="InterPro" id="IPR036812">
    <property type="entry name" value="NAD(P)_OxRdtase_dom_sf"/>
</dbReference>
<dbReference type="HOGENOM" id="CLU_023205_2_0_11"/>
<reference evidence="3 4" key="1">
    <citation type="submission" date="2014-03" db="EMBL/GenBank/DDBJ databases">
        <title>Complete genome sequence of the Radio-Resistant Rubrobacter radiotolerans RSPS-4.</title>
        <authorList>
            <person name="Egas C.C."/>
            <person name="Barroso C.C."/>
            <person name="Froufe H.J.C."/>
            <person name="Pacheco J.J."/>
            <person name="Albuquerque L.L."/>
            <person name="da Costa M.M.S."/>
        </authorList>
    </citation>
    <scope>NUCLEOTIDE SEQUENCE [LARGE SCALE GENOMIC DNA]</scope>
    <source>
        <strain evidence="3 4">RSPS-4</strain>
    </source>
</reference>
<evidence type="ECO:0000313" key="3">
    <source>
        <dbReference type="EMBL" id="AHY47857.1"/>
    </source>
</evidence>
<dbReference type="GO" id="GO:0005829">
    <property type="term" value="C:cytosol"/>
    <property type="evidence" value="ECO:0007669"/>
    <property type="project" value="TreeGrafter"/>
</dbReference>
<dbReference type="FunFam" id="3.20.20.100:FF:000004">
    <property type="entry name" value="Oxidoreductase, aldo/keto reductase"/>
    <property type="match status" value="1"/>
</dbReference>
<dbReference type="KEGG" id="rrd:RradSPS_2574"/>
<dbReference type="InterPro" id="IPR023210">
    <property type="entry name" value="NADP_OxRdtase_dom"/>
</dbReference>
<keyword evidence="1" id="KW-0560">Oxidoreductase</keyword>
<sequence>MSGPEEVAEVEYRRLGSTGLMVSELCLGTMTFGREADEETSKELLGLFVEAGGNFVDTADIYEAGLSEEITGRAISLSGVPREELVLATKVRFPMGEGPNDLGLSRKHIISGCEASLRRLGTDYIDLYQVHMWDAATPLDETLSALTDLARAGKVRYIGCSNFMAWQLMKALWRSELRGYERFVSLQPQYSLVERNIEREVLPACVEEGVGVLPWGPLGGGFLSGKYRRGEEPPGDSRIAGTPDEFEEAWHRRAVERNWRTLDVVEEIAEETGKSFPQIALNWLLCQPGVTAPILGARKPEQLRDNLGASGWKLDAEQVEKLSEASAIEKLYPERMIEGAQRV</sequence>
<evidence type="ECO:0000259" key="2">
    <source>
        <dbReference type="Pfam" id="PF00248"/>
    </source>
</evidence>
<dbReference type="PRINTS" id="PR00069">
    <property type="entry name" value="ALDKETRDTASE"/>
</dbReference>
<dbReference type="AlphaFoldDB" id="A0A023X5V1"/>
<evidence type="ECO:0000256" key="1">
    <source>
        <dbReference type="ARBA" id="ARBA00023002"/>
    </source>
</evidence>
<protein>
    <submittedName>
        <fullName evidence="3">Putative oxidoreductases (Related to aryl-alcohol dehydrogenases)</fullName>
    </submittedName>
</protein>
<dbReference type="SUPFAM" id="SSF51430">
    <property type="entry name" value="NAD(P)-linked oxidoreductase"/>
    <property type="match status" value="1"/>
</dbReference>
<dbReference type="CDD" id="cd19091">
    <property type="entry name" value="AKR_PsAKR"/>
    <property type="match status" value="1"/>
</dbReference>
<dbReference type="STRING" id="42256.RradSPS_2574"/>
<keyword evidence="4" id="KW-1185">Reference proteome</keyword>
<dbReference type="Gene3D" id="3.20.20.100">
    <property type="entry name" value="NADP-dependent oxidoreductase domain"/>
    <property type="match status" value="1"/>
</dbReference>
<accession>A0A023X5V1</accession>
<dbReference type="InterPro" id="IPR020471">
    <property type="entry name" value="AKR"/>
</dbReference>
<dbReference type="PANTHER" id="PTHR43364:SF4">
    <property type="entry name" value="NAD(P)-LINKED OXIDOREDUCTASE SUPERFAMILY PROTEIN"/>
    <property type="match status" value="1"/>
</dbReference>
<dbReference type="Pfam" id="PF00248">
    <property type="entry name" value="Aldo_ket_red"/>
    <property type="match status" value="1"/>
</dbReference>
<evidence type="ECO:0000313" key="4">
    <source>
        <dbReference type="Proteomes" id="UP000025229"/>
    </source>
</evidence>
<proteinExistence type="predicted"/>
<feature type="domain" description="NADP-dependent oxidoreductase" evidence="2">
    <location>
        <begin position="24"/>
        <end position="325"/>
    </location>
</feature>
<organism evidence="3 4">
    <name type="scientific">Rubrobacter radiotolerans</name>
    <name type="common">Arthrobacter radiotolerans</name>
    <dbReference type="NCBI Taxonomy" id="42256"/>
    <lineage>
        <taxon>Bacteria</taxon>
        <taxon>Bacillati</taxon>
        <taxon>Actinomycetota</taxon>
        <taxon>Rubrobacteria</taxon>
        <taxon>Rubrobacterales</taxon>
        <taxon>Rubrobacteraceae</taxon>
        <taxon>Rubrobacter</taxon>
    </lineage>
</organism>
<dbReference type="Proteomes" id="UP000025229">
    <property type="component" value="Chromosome"/>
</dbReference>
<dbReference type="PANTHER" id="PTHR43364">
    <property type="entry name" value="NADH-SPECIFIC METHYLGLYOXAL REDUCTASE-RELATED"/>
    <property type="match status" value="1"/>
</dbReference>
<dbReference type="InterPro" id="IPR050523">
    <property type="entry name" value="AKR_Detox_Biosynth"/>
</dbReference>
<dbReference type="PATRIC" id="fig|42256.3.peg.2624"/>
<dbReference type="eggNOG" id="COG0667">
    <property type="taxonomic scope" value="Bacteria"/>
</dbReference>